<feature type="region of interest" description="Disordered" evidence="2">
    <location>
        <begin position="52"/>
        <end position="72"/>
    </location>
</feature>
<evidence type="ECO:0000256" key="2">
    <source>
        <dbReference type="SAM" id="MobiDB-lite"/>
    </source>
</evidence>
<dbReference type="AlphaFoldDB" id="A0AAQ3M6X1"/>
<dbReference type="EMBL" id="CP138582">
    <property type="protein sequence ID" value="WPG99596.1"/>
    <property type="molecule type" value="Genomic_DNA"/>
</dbReference>
<proteinExistence type="inferred from homology"/>
<keyword evidence="4" id="KW-1185">Reference proteome</keyword>
<comment type="similarity">
    <text evidence="1">Belongs to the universal ribosomal protein uL10 family.</text>
</comment>
<reference evidence="3 4" key="1">
    <citation type="submission" date="2023-11" db="EMBL/GenBank/DDBJ databases">
        <title>An acidophilic fungus is an integral part of prey digestion in a carnivorous sundew plant.</title>
        <authorList>
            <person name="Tsai I.J."/>
        </authorList>
    </citation>
    <scope>NUCLEOTIDE SEQUENCE [LARGE SCALE GENOMIC DNA]</scope>
    <source>
        <strain evidence="3">169a</strain>
    </source>
</reference>
<dbReference type="Gene3D" id="3.30.70.1730">
    <property type="match status" value="1"/>
</dbReference>
<evidence type="ECO:0000313" key="4">
    <source>
        <dbReference type="Proteomes" id="UP001303373"/>
    </source>
</evidence>
<dbReference type="PANTHER" id="PTHR11560">
    <property type="entry name" value="39S RIBOSOMAL PROTEIN L10, MITOCHONDRIAL"/>
    <property type="match status" value="1"/>
</dbReference>
<evidence type="ECO:0000256" key="1">
    <source>
        <dbReference type="ARBA" id="ARBA00008889"/>
    </source>
</evidence>
<dbReference type="InterPro" id="IPR043141">
    <property type="entry name" value="Ribosomal_uL10-like_sf"/>
</dbReference>
<gene>
    <name evidence="3" type="ORF">R9X50_00241400</name>
</gene>
<dbReference type="InterPro" id="IPR047865">
    <property type="entry name" value="Ribosomal_uL10_bac_type"/>
</dbReference>
<name>A0AAQ3M6X1_9PEZI</name>
<sequence length="323" mass="34920">MPPRIRLASVPLRRPAATQGPISGIEYVCRQCRNASLAAAPAQIDTVTVASPISRHPPTQPPSHKPPEFRKSQLHRQYQSMLSSSPLMLVFQHNNLKAVEWTGIRRELAAALRKVDEEMAKAGNDAYMGSSMKLQIVQTGILASAMRIVEFWNPKFDAASDGSVPSVHGLSKKAYHAARKNKDLQHGLEPLLSGPLAVLTFPSVSPQHLKAALSILAPSKEFPAPKRKANPAYHEPQIQAGLQKLMLLAARVEGKVFDSEGTKWIGSISGGIDGLRAQLVAMLSGVGAGITTTLEAASKSLYLTMESRKSVLEEEQKGGESKE</sequence>
<dbReference type="Proteomes" id="UP001303373">
    <property type="component" value="Chromosome 3"/>
</dbReference>
<protein>
    <recommendedName>
        <fullName evidence="5">Ribosomal protein YmL11, mitochondrial</fullName>
    </recommendedName>
</protein>
<evidence type="ECO:0000313" key="3">
    <source>
        <dbReference type="EMBL" id="WPG99596.1"/>
    </source>
</evidence>
<organism evidence="3 4">
    <name type="scientific">Acrodontium crateriforme</name>
    <dbReference type="NCBI Taxonomy" id="150365"/>
    <lineage>
        <taxon>Eukaryota</taxon>
        <taxon>Fungi</taxon>
        <taxon>Dikarya</taxon>
        <taxon>Ascomycota</taxon>
        <taxon>Pezizomycotina</taxon>
        <taxon>Dothideomycetes</taxon>
        <taxon>Dothideomycetidae</taxon>
        <taxon>Mycosphaerellales</taxon>
        <taxon>Teratosphaeriaceae</taxon>
        <taxon>Acrodontium</taxon>
    </lineage>
</organism>
<evidence type="ECO:0008006" key="5">
    <source>
        <dbReference type="Google" id="ProtNLM"/>
    </source>
</evidence>
<accession>A0AAQ3M6X1</accession>
<dbReference type="SUPFAM" id="SSF160369">
    <property type="entry name" value="Ribosomal protein L10-like"/>
    <property type="match status" value="1"/>
</dbReference>